<name>A0ABZ3FSN2_9ACTN</name>
<dbReference type="Pfam" id="PF05610">
    <property type="entry name" value="DUF779"/>
    <property type="match status" value="1"/>
</dbReference>
<dbReference type="EMBL" id="CP154795">
    <property type="protein sequence ID" value="XAN09101.1"/>
    <property type="molecule type" value="Genomic_DNA"/>
</dbReference>
<protein>
    <submittedName>
        <fullName evidence="1">DUF779 domain-containing protein</fullName>
    </submittedName>
</protein>
<keyword evidence="2" id="KW-1185">Reference proteome</keyword>
<organism evidence="1 2">
    <name type="scientific">Ammonicoccus fulvus</name>
    <dbReference type="NCBI Taxonomy" id="3138240"/>
    <lineage>
        <taxon>Bacteria</taxon>
        <taxon>Bacillati</taxon>
        <taxon>Actinomycetota</taxon>
        <taxon>Actinomycetes</taxon>
        <taxon>Propionibacteriales</taxon>
        <taxon>Propionibacteriaceae</taxon>
        <taxon>Ammonicoccus</taxon>
    </lineage>
</organism>
<gene>
    <name evidence="1" type="ORF">AADG42_17865</name>
</gene>
<dbReference type="RefSeq" id="WP_425310539.1">
    <property type="nucleotide sequence ID" value="NZ_CP154795.1"/>
</dbReference>
<evidence type="ECO:0000313" key="2">
    <source>
        <dbReference type="Proteomes" id="UP001442841"/>
    </source>
</evidence>
<accession>A0ABZ3FSN2</accession>
<reference evidence="1 2" key="1">
    <citation type="submission" date="2024-04" db="EMBL/GenBank/DDBJ databases">
        <title>Isolation of an actinomycete strain from pig manure.</title>
        <authorList>
            <person name="Gong T."/>
            <person name="Yu Z."/>
            <person name="An M."/>
            <person name="Wei C."/>
            <person name="Yang W."/>
            <person name="Liu L."/>
        </authorList>
    </citation>
    <scope>NUCLEOTIDE SEQUENCE [LARGE SCALE GENOMIC DNA]</scope>
    <source>
        <strain evidence="1 2">ZF39</strain>
    </source>
</reference>
<proteinExistence type="predicted"/>
<sequence length="171" mass="18055">MAGGPASTPTWQTRALVTVEAAELLRSLHADHGPLMFHQSGGCCDGSAPMCYPDGEFIVGDRDVLLGRLEVGEGVPAIPVWISGSQFNAWKHTQLIVDVVPGRGGGFSLEAPTGKRFLTRSRVFPADVFEALPKPLTGADVEGRAELPEAYAPVEVAALDGEEVCEVVTAD</sequence>
<dbReference type="InterPro" id="IPR008497">
    <property type="entry name" value="DUF779"/>
</dbReference>
<dbReference type="Proteomes" id="UP001442841">
    <property type="component" value="Chromosome"/>
</dbReference>
<evidence type="ECO:0000313" key="1">
    <source>
        <dbReference type="EMBL" id="XAN09101.1"/>
    </source>
</evidence>